<dbReference type="PROSITE" id="PS51365">
    <property type="entry name" value="RENAL_DIPEPTIDASE_2"/>
    <property type="match status" value="1"/>
</dbReference>
<accession>A0A4U1EBN6</accession>
<organism evidence="2 3">
    <name type="scientific">Monodon monoceros</name>
    <name type="common">Narwhal</name>
    <name type="synonym">Ceratodon monodon</name>
    <dbReference type="NCBI Taxonomy" id="40151"/>
    <lineage>
        <taxon>Eukaryota</taxon>
        <taxon>Metazoa</taxon>
        <taxon>Chordata</taxon>
        <taxon>Craniata</taxon>
        <taxon>Vertebrata</taxon>
        <taxon>Euteleostomi</taxon>
        <taxon>Mammalia</taxon>
        <taxon>Eutheria</taxon>
        <taxon>Laurasiatheria</taxon>
        <taxon>Artiodactyla</taxon>
        <taxon>Whippomorpha</taxon>
        <taxon>Cetacea</taxon>
        <taxon>Odontoceti</taxon>
        <taxon>Monodontidae</taxon>
        <taxon>Monodon</taxon>
    </lineage>
</organism>
<dbReference type="EC" id="3.4.13.19" evidence="1"/>
<keyword evidence="1" id="KW-1015">Disulfide bond</keyword>
<comment type="catalytic activity">
    <reaction evidence="1">
        <text>an L-aminoacyl-L-amino acid + H2O = 2 an L-alpha-amino acid</text>
        <dbReference type="Rhea" id="RHEA:48940"/>
        <dbReference type="ChEBI" id="CHEBI:15377"/>
        <dbReference type="ChEBI" id="CHEBI:59869"/>
        <dbReference type="ChEBI" id="CHEBI:77460"/>
        <dbReference type="EC" id="3.4.13.19"/>
    </reaction>
</comment>
<comment type="subcellular location">
    <subcellularLocation>
        <location evidence="1">Membrane</location>
        <topology evidence="1">Lipid-anchor</topology>
        <topology evidence="1">GPI-anchor</topology>
    </subcellularLocation>
</comment>
<evidence type="ECO:0000313" key="3">
    <source>
        <dbReference type="Proteomes" id="UP000308365"/>
    </source>
</evidence>
<dbReference type="SUPFAM" id="SSF51556">
    <property type="entry name" value="Metallo-dependent hydrolases"/>
    <property type="match status" value="1"/>
</dbReference>
<dbReference type="InterPro" id="IPR008257">
    <property type="entry name" value="Pept_M19"/>
</dbReference>
<evidence type="ECO:0000313" key="2">
    <source>
        <dbReference type="EMBL" id="TKC33515.1"/>
    </source>
</evidence>
<keyword evidence="1" id="KW-0862">Zinc</keyword>
<comment type="caution">
    <text evidence="2">The sequence shown here is derived from an EMBL/GenBank/DDBJ whole genome shotgun (WGS) entry which is preliminary data.</text>
</comment>
<keyword evidence="1" id="KW-0482">Metalloprotease</keyword>
<name>A0A4U1EBN6_MONMO</name>
<dbReference type="GO" id="GO:0006508">
    <property type="term" value="P:proteolysis"/>
    <property type="evidence" value="ECO:0007669"/>
    <property type="project" value="UniProtKB-KW"/>
</dbReference>
<evidence type="ECO:0000256" key="1">
    <source>
        <dbReference type="RuleBase" id="RU341113"/>
    </source>
</evidence>
<gene>
    <name evidence="2" type="ORF">EI555_000488</name>
</gene>
<sequence length="278" mass="30289">GGRAVPPCGCRASRIAALRTRVAGSCALVSLPPRPLREAAQLGGLSPRAEPHLPPLSDPPLPAYLALRGLRPGDLEGPRALSQWPLLCLLLRLINAHKKVVAEMNRLGMMVDLSHVLDAVARRALEVSQAPVIFSNSAARGMCKNTWNVPDDIWQLLKKNGGIVMLSLSVRVLQCNPLANVSTVAGEPHPGLSEISDLELKLGPNLGRTSKEPQWFDPLVGNRYRSQKPNNGQYTAPWCHVELEPQNQNCDTDGYQGGCQTLLYVRSRKKISTIRTVV</sequence>
<keyword evidence="1" id="KW-0336">GPI-anchor</keyword>
<dbReference type="PANTHER" id="PTHR10443:SF9">
    <property type="entry name" value="DIPEPTIDASE 2"/>
    <property type="match status" value="1"/>
</dbReference>
<feature type="non-terminal residue" evidence="2">
    <location>
        <position position="1"/>
    </location>
</feature>
<comment type="similarity">
    <text evidence="1">Belongs to the metallo-dependent hydrolases superfamily. Peptidase M19 family.</text>
</comment>
<dbReference type="Pfam" id="PF01244">
    <property type="entry name" value="Peptidase_M19"/>
    <property type="match status" value="1"/>
</dbReference>
<keyword evidence="1" id="KW-0378">Hydrolase</keyword>
<dbReference type="GO" id="GO:0046872">
    <property type="term" value="F:metal ion binding"/>
    <property type="evidence" value="ECO:0007669"/>
    <property type="project" value="UniProtKB-UniRule"/>
</dbReference>
<dbReference type="EMBL" id="RWIC01002904">
    <property type="protein sequence ID" value="TKC33515.1"/>
    <property type="molecule type" value="Genomic_DNA"/>
</dbReference>
<keyword evidence="1" id="KW-0449">Lipoprotein</keyword>
<dbReference type="PANTHER" id="PTHR10443">
    <property type="entry name" value="MICROSOMAL DIPEPTIDASE"/>
    <property type="match status" value="1"/>
</dbReference>
<comment type="subunit">
    <text evidence="1">Homodimer; disulfide-linked.</text>
</comment>
<dbReference type="Proteomes" id="UP000308365">
    <property type="component" value="Unassembled WGS sequence"/>
</dbReference>
<keyword evidence="1" id="KW-0472">Membrane</keyword>
<keyword evidence="1" id="KW-0224">Dipeptidase</keyword>
<dbReference type="AlphaFoldDB" id="A0A4U1EBN6"/>
<proteinExistence type="inferred from homology"/>
<dbReference type="InterPro" id="IPR032466">
    <property type="entry name" value="Metal_Hydrolase"/>
</dbReference>
<dbReference type="GO" id="GO:0070573">
    <property type="term" value="F:metallodipeptidase activity"/>
    <property type="evidence" value="ECO:0007669"/>
    <property type="project" value="InterPro"/>
</dbReference>
<protein>
    <recommendedName>
        <fullName evidence="1">Dipeptidase</fullName>
        <ecNumber evidence="1">3.4.13.19</ecNumber>
    </recommendedName>
</protein>
<keyword evidence="1" id="KW-0645">Protease</keyword>
<comment type="cofactor">
    <cofactor evidence="1">
        <name>Zn(2+)</name>
        <dbReference type="ChEBI" id="CHEBI:29105"/>
    </cofactor>
</comment>
<keyword evidence="1" id="KW-0325">Glycoprotein</keyword>
<keyword evidence="1" id="KW-0479">Metal-binding</keyword>
<dbReference type="GO" id="GO:0098552">
    <property type="term" value="C:side of membrane"/>
    <property type="evidence" value="ECO:0007669"/>
    <property type="project" value="UniProtKB-KW"/>
</dbReference>
<dbReference type="Gene3D" id="3.20.20.140">
    <property type="entry name" value="Metal-dependent hydrolases"/>
    <property type="match status" value="1"/>
</dbReference>
<reference evidence="3" key="1">
    <citation type="journal article" date="2019" name="IScience">
        <title>Narwhal Genome Reveals Long-Term Low Genetic Diversity despite Current Large Abundance Size.</title>
        <authorList>
            <person name="Westbury M.V."/>
            <person name="Petersen B."/>
            <person name="Garde E."/>
            <person name="Heide-Jorgensen M.P."/>
            <person name="Lorenzen E.D."/>
        </authorList>
    </citation>
    <scope>NUCLEOTIDE SEQUENCE [LARGE SCALE GENOMIC DNA]</scope>
</reference>